<feature type="chain" id="PRO_5046526891" evidence="1">
    <location>
        <begin position="20"/>
        <end position="110"/>
    </location>
</feature>
<name>A0ABY8LDS8_9RHOB</name>
<keyword evidence="1" id="KW-0732">Signal</keyword>
<protein>
    <submittedName>
        <fullName evidence="2">Uncharacterized protein</fullName>
    </submittedName>
</protein>
<organism evidence="2 3">
    <name type="scientific">Jannaschia ovalis</name>
    <dbReference type="NCBI Taxonomy" id="3038773"/>
    <lineage>
        <taxon>Bacteria</taxon>
        <taxon>Pseudomonadati</taxon>
        <taxon>Pseudomonadota</taxon>
        <taxon>Alphaproteobacteria</taxon>
        <taxon>Rhodobacterales</taxon>
        <taxon>Roseobacteraceae</taxon>
        <taxon>Jannaschia</taxon>
    </lineage>
</organism>
<keyword evidence="3" id="KW-1185">Reference proteome</keyword>
<dbReference type="Proteomes" id="UP001243420">
    <property type="component" value="Chromosome"/>
</dbReference>
<accession>A0ABY8LDS8</accession>
<evidence type="ECO:0000313" key="2">
    <source>
        <dbReference type="EMBL" id="WGH78329.1"/>
    </source>
</evidence>
<reference evidence="2 3" key="1">
    <citation type="submission" date="2023-04" db="EMBL/GenBank/DDBJ databases">
        <title>Jannaschia ovalis sp. nov., a marine bacterium isolated from sea tidal flat.</title>
        <authorList>
            <person name="Kwon D.Y."/>
            <person name="Kim J.-J."/>
        </authorList>
    </citation>
    <scope>NUCLEOTIDE SEQUENCE [LARGE SCALE GENOMIC DNA]</scope>
    <source>
        <strain evidence="2 3">GRR-S6-38</strain>
    </source>
</reference>
<proteinExistence type="predicted"/>
<dbReference type="RefSeq" id="WP_279965080.1">
    <property type="nucleotide sequence ID" value="NZ_CP122537.1"/>
</dbReference>
<evidence type="ECO:0000313" key="3">
    <source>
        <dbReference type="Proteomes" id="UP001243420"/>
    </source>
</evidence>
<gene>
    <name evidence="2" type="ORF">P8627_15090</name>
</gene>
<evidence type="ECO:0000256" key="1">
    <source>
        <dbReference type="SAM" id="SignalP"/>
    </source>
</evidence>
<dbReference type="EMBL" id="CP122537">
    <property type="protein sequence ID" value="WGH78329.1"/>
    <property type="molecule type" value="Genomic_DNA"/>
</dbReference>
<sequence length="110" mass="11921">MTPVLIFSAAVALTAPAAAQVAPGFGAALDHFNISRELGDKVLPSTNGEPVRWIPSQTPEVARVLKHFNETADTPNQEIGTGPHVTVVSGRPAYGEKIFMRIWAEREEDR</sequence>
<feature type="signal peptide" evidence="1">
    <location>
        <begin position="1"/>
        <end position="19"/>
    </location>
</feature>